<organism evidence="3 4">
    <name type="scientific">Tolypocladium ophioglossoides (strain CBS 100239)</name>
    <name type="common">Snaketongue truffleclub</name>
    <name type="synonym">Elaphocordyceps ophioglossoides</name>
    <dbReference type="NCBI Taxonomy" id="1163406"/>
    <lineage>
        <taxon>Eukaryota</taxon>
        <taxon>Fungi</taxon>
        <taxon>Dikarya</taxon>
        <taxon>Ascomycota</taxon>
        <taxon>Pezizomycotina</taxon>
        <taxon>Sordariomycetes</taxon>
        <taxon>Hypocreomycetidae</taxon>
        <taxon>Hypocreales</taxon>
        <taxon>Ophiocordycipitaceae</taxon>
        <taxon>Tolypocladium</taxon>
    </lineage>
</organism>
<feature type="compositionally biased region" description="Basic and acidic residues" evidence="1">
    <location>
        <begin position="219"/>
        <end position="231"/>
    </location>
</feature>
<reference evidence="3 4" key="1">
    <citation type="journal article" date="2015" name="BMC Genomics">
        <title>The genome of the truffle-parasite Tolypocladium ophioglossoides and the evolution of antifungal peptaibiotics.</title>
        <authorList>
            <person name="Quandt C.A."/>
            <person name="Bushley K.E."/>
            <person name="Spatafora J.W."/>
        </authorList>
    </citation>
    <scope>NUCLEOTIDE SEQUENCE [LARGE SCALE GENOMIC DNA]</scope>
    <source>
        <strain evidence="3 4">CBS 100239</strain>
    </source>
</reference>
<dbReference type="PANTHER" id="PTHR39199">
    <property type="entry name" value="BLR5128 PROTEIN"/>
    <property type="match status" value="1"/>
</dbReference>
<dbReference type="GO" id="GO:0046394">
    <property type="term" value="P:carboxylic acid biosynthetic process"/>
    <property type="evidence" value="ECO:0007669"/>
    <property type="project" value="UniProtKB-ARBA"/>
</dbReference>
<sequence length="281" mass="30861">MAYSMSMGPTNLDAFSSIISGNRRLKGEITIEAHAAIIAAVQAGDKKRLIVKRFGISPAAIHRTLYRFEKTGQLASRPRSGRPRTKLNMIGPVAPSPEFVVEPGETRPSTLLSNLTTTLHPTTYVFASFWGPAKLPPMPQIRLFFHEPEGITIVTSLGYARAQISLNFRSSAEAAGHTAVLVARLAAMNLGVKPVSGFYHDYLLVPTEEGQPDETQLEESDRGRGQGREAQPEADQPEAEDAEEEEEEEEEAEFYGNEYDSETHQCSEVDSQDEDASGKHT</sequence>
<evidence type="ECO:0000313" key="3">
    <source>
        <dbReference type="EMBL" id="KND89225.1"/>
    </source>
</evidence>
<dbReference type="PANTHER" id="PTHR39199:SF1">
    <property type="entry name" value="BLR5128 PROTEIN"/>
    <property type="match status" value="1"/>
</dbReference>
<dbReference type="EMBL" id="LFRF01000020">
    <property type="protein sequence ID" value="KND89225.1"/>
    <property type="molecule type" value="Genomic_DNA"/>
</dbReference>
<dbReference type="InterPro" id="IPR009057">
    <property type="entry name" value="Homeodomain-like_sf"/>
</dbReference>
<dbReference type="Gene3D" id="3.30.2130.10">
    <property type="entry name" value="VC0802-like"/>
    <property type="match status" value="1"/>
</dbReference>
<dbReference type="SUPFAM" id="SSF55021">
    <property type="entry name" value="ACT-like"/>
    <property type="match status" value="2"/>
</dbReference>
<dbReference type="Proteomes" id="UP000036947">
    <property type="component" value="Unassembled WGS sequence"/>
</dbReference>
<dbReference type="GO" id="GO:0006520">
    <property type="term" value="P:amino acid metabolic process"/>
    <property type="evidence" value="ECO:0007669"/>
    <property type="project" value="UniProtKB-ARBA"/>
</dbReference>
<dbReference type="SUPFAM" id="SSF46689">
    <property type="entry name" value="Homeodomain-like"/>
    <property type="match status" value="1"/>
</dbReference>
<evidence type="ECO:0000259" key="2">
    <source>
        <dbReference type="Pfam" id="PF10000"/>
    </source>
</evidence>
<evidence type="ECO:0000256" key="1">
    <source>
        <dbReference type="SAM" id="MobiDB-lite"/>
    </source>
</evidence>
<evidence type="ECO:0000313" key="4">
    <source>
        <dbReference type="Proteomes" id="UP000036947"/>
    </source>
</evidence>
<comment type="caution">
    <text evidence="3">The sequence shown here is derived from an EMBL/GenBank/DDBJ whole genome shotgun (WGS) entry which is preliminary data.</text>
</comment>
<keyword evidence="4" id="KW-1185">Reference proteome</keyword>
<dbReference type="InterPro" id="IPR018717">
    <property type="entry name" value="DUF2241"/>
</dbReference>
<feature type="region of interest" description="Disordered" evidence="1">
    <location>
        <begin position="209"/>
        <end position="281"/>
    </location>
</feature>
<dbReference type="OrthoDB" id="10064407at2759"/>
<accession>A0A0L0N5X1</accession>
<dbReference type="InterPro" id="IPR045865">
    <property type="entry name" value="ACT-like_dom_sf"/>
</dbReference>
<dbReference type="STRING" id="1163406.A0A0L0N5X1"/>
<name>A0A0L0N5X1_TOLOC</name>
<feature type="domain" description="DUF2241" evidence="2">
    <location>
        <begin position="103"/>
        <end position="163"/>
    </location>
</feature>
<proteinExistence type="predicted"/>
<feature type="compositionally biased region" description="Acidic residues" evidence="1">
    <location>
        <begin position="235"/>
        <end position="253"/>
    </location>
</feature>
<protein>
    <recommendedName>
        <fullName evidence="2">DUF2241 domain-containing protein</fullName>
    </recommendedName>
</protein>
<dbReference type="Pfam" id="PF10000">
    <property type="entry name" value="ACT_3"/>
    <property type="match status" value="1"/>
</dbReference>
<dbReference type="AlphaFoldDB" id="A0A0L0N5X1"/>
<gene>
    <name evidence="3" type="ORF">TOPH_06094</name>
</gene>